<keyword evidence="6" id="KW-1185">Reference proteome</keyword>
<proteinExistence type="inferred from homology"/>
<dbReference type="GO" id="GO:0006260">
    <property type="term" value="P:DNA replication"/>
    <property type="evidence" value="ECO:0007669"/>
    <property type="project" value="TreeGrafter"/>
</dbReference>
<dbReference type="PANTHER" id="PTHR30050">
    <property type="entry name" value="CHROMOSOMAL REPLICATION INITIATOR PROTEIN DNAA"/>
    <property type="match status" value="1"/>
</dbReference>
<dbReference type="InterPro" id="IPR047661">
    <property type="entry name" value="IstB"/>
</dbReference>
<dbReference type="PIRSF" id="PIRSF003073">
    <property type="entry name" value="DNAC_TnpB_IstB"/>
    <property type="match status" value="1"/>
</dbReference>
<evidence type="ECO:0000313" key="6">
    <source>
        <dbReference type="Proteomes" id="UP000007364"/>
    </source>
</evidence>
<comment type="caution">
    <text evidence="5">The sequence shown here is derived from an EMBL/GenBank/DDBJ whole genome shotgun (WGS) entry which is preliminary data.</text>
</comment>
<evidence type="ECO:0000259" key="4">
    <source>
        <dbReference type="SMART" id="SM00382"/>
    </source>
</evidence>
<evidence type="ECO:0000313" key="5">
    <source>
        <dbReference type="EMBL" id="EKF54061.1"/>
    </source>
</evidence>
<dbReference type="InterPro" id="IPR028350">
    <property type="entry name" value="DNAC/IstB-like"/>
</dbReference>
<dbReference type="InterPro" id="IPR027417">
    <property type="entry name" value="P-loop_NTPase"/>
</dbReference>
<keyword evidence="3 5" id="KW-0067">ATP-binding</keyword>
<dbReference type="eggNOG" id="COG1484">
    <property type="taxonomic scope" value="Bacteria"/>
</dbReference>
<dbReference type="NCBIfam" id="NF038214">
    <property type="entry name" value="IS21_help_AAA"/>
    <property type="match status" value="1"/>
</dbReference>
<feature type="domain" description="AAA+ ATPase" evidence="4">
    <location>
        <begin position="98"/>
        <end position="231"/>
    </location>
</feature>
<dbReference type="Pfam" id="PF01695">
    <property type="entry name" value="IstB_IS21"/>
    <property type="match status" value="1"/>
</dbReference>
<evidence type="ECO:0000256" key="2">
    <source>
        <dbReference type="ARBA" id="ARBA00022741"/>
    </source>
</evidence>
<dbReference type="PANTHER" id="PTHR30050:SF4">
    <property type="entry name" value="ATP-BINDING PROTEIN RV3427C IN INSERTION SEQUENCE-RELATED"/>
    <property type="match status" value="1"/>
</dbReference>
<dbReference type="OrthoDB" id="8064373at2"/>
<dbReference type="AlphaFoldDB" id="K2PZK1"/>
<dbReference type="InterPro" id="IPR002611">
    <property type="entry name" value="IstB_ATP-bd"/>
</dbReference>
<dbReference type="Proteomes" id="UP000007364">
    <property type="component" value="Unassembled WGS sequence"/>
</dbReference>
<gene>
    <name evidence="5" type="ORF">I215_14371</name>
</gene>
<dbReference type="InterPro" id="IPR003593">
    <property type="entry name" value="AAA+_ATPase"/>
</dbReference>
<dbReference type="SMART" id="SM00382">
    <property type="entry name" value="AAA"/>
    <property type="match status" value="1"/>
</dbReference>
<dbReference type="GO" id="GO:0005524">
    <property type="term" value="F:ATP binding"/>
    <property type="evidence" value="ECO:0007669"/>
    <property type="project" value="UniProtKB-KW"/>
</dbReference>
<dbReference type="EMBL" id="AMSG01000033">
    <property type="protein sequence ID" value="EKF54061.1"/>
    <property type="molecule type" value="Genomic_DNA"/>
</dbReference>
<dbReference type="Gene3D" id="3.40.50.300">
    <property type="entry name" value="P-loop containing nucleotide triphosphate hydrolases"/>
    <property type="match status" value="1"/>
</dbReference>
<dbReference type="STRING" id="555500.I215_14371"/>
<organism evidence="5 6">
    <name type="scientific">Galbibacter marinus</name>
    <dbReference type="NCBI Taxonomy" id="555500"/>
    <lineage>
        <taxon>Bacteria</taxon>
        <taxon>Pseudomonadati</taxon>
        <taxon>Bacteroidota</taxon>
        <taxon>Flavobacteriia</taxon>
        <taxon>Flavobacteriales</taxon>
        <taxon>Flavobacteriaceae</taxon>
        <taxon>Galbibacter</taxon>
    </lineage>
</organism>
<comment type="similarity">
    <text evidence="1">Belongs to the IS21/IS1162 putative ATP-binding protein family.</text>
</comment>
<dbReference type="RefSeq" id="WP_008992704.1">
    <property type="nucleotide sequence ID" value="NZ_AMSG01000033.1"/>
</dbReference>
<reference evidence="5 6" key="1">
    <citation type="journal article" date="2012" name="J. Bacteriol.">
        <title>Genome Sequence of Galbibacter marinum Type Strain ck-I2-15.</title>
        <authorList>
            <person name="Lai Q."/>
            <person name="Li C."/>
            <person name="Shao Z."/>
        </authorList>
    </citation>
    <scope>NUCLEOTIDE SEQUENCE [LARGE SCALE GENOMIC DNA]</scope>
    <source>
        <strain evidence="6">ck-I2-15</strain>
    </source>
</reference>
<name>K2PZK1_9FLAO</name>
<accession>K2PZK1</accession>
<evidence type="ECO:0000256" key="3">
    <source>
        <dbReference type="ARBA" id="ARBA00022840"/>
    </source>
</evidence>
<dbReference type="SUPFAM" id="SSF52540">
    <property type="entry name" value="P-loop containing nucleoside triphosphate hydrolases"/>
    <property type="match status" value="1"/>
</dbReference>
<evidence type="ECO:0000256" key="1">
    <source>
        <dbReference type="ARBA" id="ARBA00008059"/>
    </source>
</evidence>
<keyword evidence="2" id="KW-0547">Nucleotide-binding</keyword>
<sequence length="245" mass="28065">MNNNHTIEKLKQMRLGAMAQLHLQHLKDNRIENITADEYLALLIDHQWEDRQNRKIERLLKQANFKQQANLADVNYTQNRNLDKNMFTRLGTLDFITRKENIILTGASGVGKSYLAQALGHQGCMMEYKTIYTNTARLFKKLKLSKVDGTYLKELGKLIKADLLILDDFGLQSFDNHARETLMDIIDDRYNNASTIISSQIPVSAWYDIIGEGTIADAILDRIVNSSHRIDLKGESLRKGTLKNE</sequence>
<dbReference type="PATRIC" id="fig|555500.3.peg.2962"/>
<protein>
    <submittedName>
        <fullName evidence="5">Insertion sequence ATP-binding protein, IS21 family</fullName>
    </submittedName>
</protein>
<dbReference type="CDD" id="cd00009">
    <property type="entry name" value="AAA"/>
    <property type="match status" value="1"/>
</dbReference>